<dbReference type="PANTHER" id="PTHR47957">
    <property type="entry name" value="ATP-DEPENDENT HELICASE HRQ1"/>
    <property type="match status" value="1"/>
</dbReference>
<keyword evidence="5" id="KW-0347">Helicase</keyword>
<sequence length="1835" mass="202178">MRQATPTRVQDYIREAYLKYYDSAFWMRDDGIMAERRELLQASGVMAQEPLLEAVPQYPSVEAIEEACKRAGLSSETASRLGPLVFGSDQSIKLRQHQAEALVAAMSGNGLGQRNVVVTSGTGSGKTESFLLPVLAGILEERTKKGTRGPMKPWWEKDLERHDKAWSHSRALARDPSDAAIRALVLYPTNALVEDQISRLRRSAMRAIEETGDPVFFFGRYTGATLGETYVPPASLKSNDRGKINKVAKEIREIAKEARELRESLKVSGKSSTEILDAASQFQDPYCGEMLTRWDMISAPPDILITNTSMLNIMLLRDVEDPIFEKTREWLEADEANHFSLVVDELHSYRGTQGTEVALVVRNLLDRLGLGPDSCQLRCIGTSASLDPDSGIEYLEQFFGVDRKTFAILPGKPDEFSMNLPVKTDVLEENLIDLNSGELEKVKAASKNVCQNFSPRTALAAACKAAGLTVAPAGGEAEAVSIVRPAKLSRIGSTLFGPSSSAELLDAIMIAATHEDRGSWENPKPTFRSHMFMRQVQGVWACSNPDCSEVEEKYRSKERRIGRLFKSPALKCECGGQVLELLYCYDCGEAFLAGFVVPSSSPTLKDQIFLEATKSVEGGGYPGMVYERPHDEFRWYWPGGRIPAGSSSWTHGFPSGNGSGKFQFQTARLDYNLGLLVPGDPDPTGVVLAAPSNLPEGLTVAGLPETCPHCLSSYSSRNQRDLKAFYRGTVQTPIRGLRTGLNVTTQLIADRAMLSTGDGVAAEKMIAFTDSRDDAADLAAGLELHHFRDLVRQLVFKQFSEENVPTSAELRKIIQAVKSGDPDAIAQREAANKKTPGIYDASVKIEFGVDEEADRELIAKHDAAVGSGAIAWPALMVALRDSLVALGQNPAGTDASRATDRPDGDGTPWWKFFDPPEGATWATLDATAASDGRREFMAHLSRTVASSLFDQAGRDLESMGTATIDLDSDCGKELGMDDALARGIVGNVIRILGQARLLEGERTRSSTNPPTQVKEYLEKLAPLANRQPAELAEAIKELLRKKNALTDQWLLAIGRHASFPLKLVPRGERALKRCATCAKSTMVVPLNICTTPHCASRDFVEVPNPGEDYYAWVSREPVHRLSVEELTGQTKPMSKQRKRQRLFKGEAFVGEEHEITHGLDALSVTTTMEVGVDIGSLKLVMMANMPPQRFNYQQRVGRAGRAGQAFSYAVTISRGAAHDDYYFNNPERMTGDIPPQPELDLSRPEIIKRVAAAEALRRAFNSLAQPPGRTPESAHGAFGRVDEWFPVYHADVANWLATSPEVKEIVERICAYTPLERPAQVDAIEQYLRNQLITKIGECVQSSQFIQDELSHRLAVAGLLPMFGFPTQVRSLFWDKKANRAEDTVISDRPLDHAIWAFAPGAEIPKDKRLYTACGFVFRRDGHQGVVNEAAPLGASLPYWRCTEKACGTIAQGNAETCHVCGNPAQTFPLYQPKGFMAHWKARDYDGQRQRGPALPPPVRAFDQPYDPLTSCGPMLLALGQGQVALINDNGGDLYEFTQEPYDKVTVRDSSLYRDDYMFTGDGGEVIDRGAIGAVFTTDVLSFYFDGAQDIGNGGVLDVVEQRSARPAIASFAEFVKLAVSTELDIDPEEFRSGRQRLKLDGRACETEQVFIADKLENGAGYSRWAAKPENMRRSLERFLDGDDGVGRTWQDDAHSRDCDCSCPDCLRSYANRFIHGLLDWRLALDLADLALGRGLDTSRWIGGPEDRAAQSFKKFCDSTGLPVEIDYAEGLTAIVSGTKALILGHPLWHTREGLWQPQQTDARNELRARGIEATCVDVRDFTARPAVYYMELRA</sequence>
<dbReference type="EMBL" id="JAOWKY010000002">
    <property type="protein sequence ID" value="MCV2869033.1"/>
    <property type="molecule type" value="Genomic_DNA"/>
</dbReference>
<gene>
    <name evidence="5" type="ORF">OEW28_10380</name>
</gene>
<dbReference type="SMART" id="SM00487">
    <property type="entry name" value="DEXDc"/>
    <property type="match status" value="1"/>
</dbReference>
<evidence type="ECO:0000256" key="2">
    <source>
        <dbReference type="ARBA" id="ARBA00022840"/>
    </source>
</evidence>
<reference evidence="5 6" key="1">
    <citation type="submission" date="2022-10" db="EMBL/GenBank/DDBJ databases">
        <title>Defluviimonas sp. nov., isolated from ocean surface water.</title>
        <authorList>
            <person name="He W."/>
            <person name="Wang L."/>
            <person name="Zhang D.-F."/>
        </authorList>
    </citation>
    <scope>NUCLEOTIDE SEQUENCE [LARGE SCALE GENOMIC DNA]</scope>
    <source>
        <strain evidence="5 6">WL0002</strain>
    </source>
</reference>
<name>A0ABT2ZD09_9RHOB</name>
<dbReference type="RefSeq" id="WP_263734691.1">
    <property type="nucleotide sequence ID" value="NZ_JAOWKY010000002.1"/>
</dbReference>
<keyword evidence="1" id="KW-0547">Nucleotide-binding</keyword>
<proteinExistence type="predicted"/>
<comment type="caution">
    <text evidence="5">The sequence shown here is derived from an EMBL/GenBank/DDBJ whole genome shotgun (WGS) entry which is preliminary data.</text>
</comment>
<dbReference type="GO" id="GO:0004386">
    <property type="term" value="F:helicase activity"/>
    <property type="evidence" value="ECO:0007669"/>
    <property type="project" value="UniProtKB-KW"/>
</dbReference>
<dbReference type="SMART" id="SM00490">
    <property type="entry name" value="HELICc"/>
    <property type="match status" value="1"/>
</dbReference>
<evidence type="ECO:0000256" key="1">
    <source>
        <dbReference type="ARBA" id="ARBA00022741"/>
    </source>
</evidence>
<dbReference type="PROSITE" id="PS51192">
    <property type="entry name" value="HELICASE_ATP_BIND_1"/>
    <property type="match status" value="1"/>
</dbReference>
<dbReference type="Pfam" id="PF00270">
    <property type="entry name" value="DEAD"/>
    <property type="match status" value="1"/>
</dbReference>
<dbReference type="InterPro" id="IPR011545">
    <property type="entry name" value="DEAD/DEAH_box_helicase_dom"/>
</dbReference>
<evidence type="ECO:0000259" key="3">
    <source>
        <dbReference type="PROSITE" id="PS51192"/>
    </source>
</evidence>
<dbReference type="InterPro" id="IPR014001">
    <property type="entry name" value="Helicase_ATP-bd"/>
</dbReference>
<keyword evidence="6" id="KW-1185">Reference proteome</keyword>
<accession>A0ABT2ZD09</accession>
<organism evidence="5 6">
    <name type="scientific">Albidovulum marisflavi</name>
    <dbReference type="NCBI Taxonomy" id="2984159"/>
    <lineage>
        <taxon>Bacteria</taxon>
        <taxon>Pseudomonadati</taxon>
        <taxon>Pseudomonadota</taxon>
        <taxon>Alphaproteobacteria</taxon>
        <taxon>Rhodobacterales</taxon>
        <taxon>Paracoccaceae</taxon>
        <taxon>Albidovulum</taxon>
    </lineage>
</organism>
<dbReference type="InterPro" id="IPR027417">
    <property type="entry name" value="P-loop_NTPase"/>
</dbReference>
<evidence type="ECO:0000313" key="5">
    <source>
        <dbReference type="EMBL" id="MCV2869033.1"/>
    </source>
</evidence>
<dbReference type="PANTHER" id="PTHR47957:SF3">
    <property type="entry name" value="ATP-DEPENDENT HELICASE HRQ1"/>
    <property type="match status" value="1"/>
</dbReference>
<feature type="domain" description="Helicase C-terminal" evidence="4">
    <location>
        <begin position="1070"/>
        <end position="1247"/>
    </location>
</feature>
<dbReference type="InterPro" id="IPR001650">
    <property type="entry name" value="Helicase_C-like"/>
</dbReference>
<feature type="domain" description="Helicase ATP-binding" evidence="3">
    <location>
        <begin position="107"/>
        <end position="404"/>
    </location>
</feature>
<dbReference type="SUPFAM" id="SSF52540">
    <property type="entry name" value="P-loop containing nucleoside triphosphate hydrolases"/>
    <property type="match status" value="2"/>
</dbReference>
<protein>
    <submittedName>
        <fullName evidence="5">DEAD/DEAH box helicase</fullName>
    </submittedName>
</protein>
<keyword evidence="2" id="KW-0067">ATP-binding</keyword>
<dbReference type="Gene3D" id="3.40.50.300">
    <property type="entry name" value="P-loop containing nucleotide triphosphate hydrolases"/>
    <property type="match status" value="2"/>
</dbReference>
<evidence type="ECO:0000313" key="6">
    <source>
        <dbReference type="Proteomes" id="UP001652542"/>
    </source>
</evidence>
<dbReference type="Pfam" id="PF00271">
    <property type="entry name" value="Helicase_C"/>
    <property type="match status" value="1"/>
</dbReference>
<evidence type="ECO:0000259" key="4">
    <source>
        <dbReference type="PROSITE" id="PS51194"/>
    </source>
</evidence>
<dbReference type="PROSITE" id="PS51194">
    <property type="entry name" value="HELICASE_CTER"/>
    <property type="match status" value="1"/>
</dbReference>
<dbReference type="Proteomes" id="UP001652542">
    <property type="component" value="Unassembled WGS sequence"/>
</dbReference>
<keyword evidence="5" id="KW-0378">Hydrolase</keyword>